<dbReference type="SUPFAM" id="SSF48452">
    <property type="entry name" value="TPR-like"/>
    <property type="match status" value="1"/>
</dbReference>
<dbReference type="InParanoid" id="U5DF33"/>
<dbReference type="eggNOG" id="COG0457">
    <property type="taxonomic scope" value="Bacteria"/>
</dbReference>
<dbReference type="OrthoDB" id="490185at2"/>
<feature type="region of interest" description="Disordered" evidence="1">
    <location>
        <begin position="94"/>
        <end position="141"/>
    </location>
</feature>
<evidence type="ECO:0000313" key="3">
    <source>
        <dbReference type="EMBL" id="ERN39922.1"/>
    </source>
</evidence>
<keyword evidence="2" id="KW-1133">Transmembrane helix</keyword>
<protein>
    <submittedName>
        <fullName evidence="3">Putative drug exporters of the RND superfamily</fullName>
    </submittedName>
</protein>
<dbReference type="STRING" id="582515.KR51_00036230"/>
<evidence type="ECO:0000256" key="2">
    <source>
        <dbReference type="SAM" id="Phobius"/>
    </source>
</evidence>
<organism evidence="3 4">
    <name type="scientific">Rubidibacter lacunae KORDI 51-2</name>
    <dbReference type="NCBI Taxonomy" id="582515"/>
    <lineage>
        <taxon>Bacteria</taxon>
        <taxon>Bacillati</taxon>
        <taxon>Cyanobacteriota</taxon>
        <taxon>Cyanophyceae</taxon>
        <taxon>Oscillatoriophycideae</taxon>
        <taxon>Chroococcales</taxon>
        <taxon>Aphanothecaceae</taxon>
        <taxon>Rubidibacter</taxon>
    </lineage>
</organism>
<keyword evidence="2" id="KW-0472">Membrane</keyword>
<dbReference type="AlphaFoldDB" id="U5DF33"/>
<dbReference type="RefSeq" id="WP_022609256.1">
    <property type="nucleotide sequence ID" value="NZ_ASSJ01000084.1"/>
</dbReference>
<gene>
    <name evidence="3" type="ORF">KR51_00036230</name>
</gene>
<keyword evidence="2" id="KW-0812">Transmembrane</keyword>
<dbReference type="InterPro" id="IPR021484">
    <property type="entry name" value="DUF3137"/>
</dbReference>
<proteinExistence type="predicted"/>
<dbReference type="Pfam" id="PF11335">
    <property type="entry name" value="DUF3137"/>
    <property type="match status" value="1"/>
</dbReference>
<accession>U5DF33</accession>
<dbReference type="Proteomes" id="UP000016960">
    <property type="component" value="Unassembled WGS sequence"/>
</dbReference>
<dbReference type="EMBL" id="ASSJ01000084">
    <property type="protein sequence ID" value="ERN39922.1"/>
    <property type="molecule type" value="Genomic_DNA"/>
</dbReference>
<evidence type="ECO:0000313" key="4">
    <source>
        <dbReference type="Proteomes" id="UP000016960"/>
    </source>
</evidence>
<feature type="transmembrane region" description="Helical" evidence="2">
    <location>
        <begin position="182"/>
        <end position="210"/>
    </location>
</feature>
<reference evidence="3 4" key="1">
    <citation type="submission" date="2013-05" db="EMBL/GenBank/DDBJ databases">
        <title>Draft genome sequence of Rubidibacter lacunae KORDI 51-2.</title>
        <authorList>
            <person name="Choi D.H."/>
            <person name="Noh J.H."/>
            <person name="Kwon K.-K."/>
            <person name="Lee J.-H."/>
            <person name="Ryu J.-Y."/>
        </authorList>
    </citation>
    <scope>NUCLEOTIDE SEQUENCE [LARGE SCALE GENOMIC DNA]</scope>
    <source>
        <strain evidence="3 4">KORDI 51-2</strain>
    </source>
</reference>
<keyword evidence="4" id="KW-1185">Reference proteome</keyword>
<sequence length="547" mass="60240">MAASTPAKDGLTALNEGRYDDAIVLLEQAWHELGTAEGAAALQVQFALAEAYRRTGKLKPALALYQHLLESDDVRFRTQARAILERLEKVKKKQWERRNRPSAAPMPGEPANSANVPPVPEQTAVPQPVEPATQPAVPPLAAPTPVRPFDPWHASLTEFQQYFQQHLHPQLLTYERRRRSSLLLLALATAIAGVAGAVAIGGAVVAIFQLPAMLAKIPVLDTLGIFALLVVIIGAIALGAFGFALVCWTAVYSSVFDTFSRGYRLDALEAVVDSLCSARCHLDVRESLMEERRLDSNALAGSGLFPSTLLPDYVLSANRIGGRFDDVSIQLADVWALRAACAPAADIRTWQPLVLPPPARASVPPRIQLPARGLRALYYRAWRIRHGMGISDDIPLDLILEAIGQQSVFQGLFCIAEFGEISRGRFTLVPAKAADLPRLSDRLERMPLEDDAFGRLFAVFDDRRNTAARVLTPPLRELLANFCTQSDRRVALSTYDGRLYLAIPTPRQLLEPNLFTSAAQFEPLQEYFACVRFALAAIELISRDWEI</sequence>
<feature type="transmembrane region" description="Helical" evidence="2">
    <location>
        <begin position="222"/>
        <end position="251"/>
    </location>
</feature>
<dbReference type="Gene3D" id="1.25.40.10">
    <property type="entry name" value="Tetratricopeptide repeat domain"/>
    <property type="match status" value="1"/>
</dbReference>
<evidence type="ECO:0000256" key="1">
    <source>
        <dbReference type="SAM" id="MobiDB-lite"/>
    </source>
</evidence>
<name>U5DF33_9CHRO</name>
<dbReference type="InterPro" id="IPR011990">
    <property type="entry name" value="TPR-like_helical_dom_sf"/>
</dbReference>
<comment type="caution">
    <text evidence="3">The sequence shown here is derived from an EMBL/GenBank/DDBJ whole genome shotgun (WGS) entry which is preliminary data.</text>
</comment>